<dbReference type="InterPro" id="IPR001680">
    <property type="entry name" value="WD40_rpt"/>
</dbReference>
<dbReference type="PROSITE" id="PS50082">
    <property type="entry name" value="WD_REPEATS_2"/>
    <property type="match status" value="11"/>
</dbReference>
<evidence type="ECO:0000313" key="1">
    <source>
        <dbReference type="EMBL" id="BBE09354.1"/>
    </source>
</evidence>
<dbReference type="InterPro" id="IPR020472">
    <property type="entry name" value="WD40_PAC1"/>
</dbReference>
<dbReference type="SUPFAM" id="SSF141571">
    <property type="entry name" value="Pentapeptide repeat-like"/>
    <property type="match status" value="1"/>
</dbReference>
<dbReference type="Gene3D" id="2.160.20.80">
    <property type="entry name" value="E3 ubiquitin-protein ligase SopA"/>
    <property type="match status" value="1"/>
</dbReference>
<evidence type="ECO:0000313" key="2">
    <source>
        <dbReference type="Proteomes" id="UP000282597"/>
    </source>
</evidence>
<dbReference type="Pfam" id="PF00400">
    <property type="entry name" value="WD40"/>
    <property type="match status" value="11"/>
</dbReference>
<proteinExistence type="predicted"/>
<dbReference type="SUPFAM" id="SSF52540">
    <property type="entry name" value="P-loop containing nucleoside triphosphate hydrolases"/>
    <property type="match status" value="1"/>
</dbReference>
<dbReference type="SUPFAM" id="SSF50998">
    <property type="entry name" value="Quinoprotein alcohol dehydrogenase-like"/>
    <property type="match status" value="1"/>
</dbReference>
<dbReference type="InterPro" id="IPR019775">
    <property type="entry name" value="WD40_repeat_CS"/>
</dbReference>
<dbReference type="Pfam" id="PF00805">
    <property type="entry name" value="Pentapeptide"/>
    <property type="match status" value="1"/>
</dbReference>
<dbReference type="InterPro" id="IPR007111">
    <property type="entry name" value="NACHT_NTPase"/>
</dbReference>
<dbReference type="PROSITE" id="PS50294">
    <property type="entry name" value="WD_REPEATS_REGION"/>
    <property type="match status" value="10"/>
</dbReference>
<dbReference type="Pfam" id="PF05729">
    <property type="entry name" value="NACHT"/>
    <property type="match status" value="1"/>
</dbReference>
<dbReference type="Gene3D" id="2.130.10.10">
    <property type="entry name" value="YVTN repeat-like/Quinoprotein amine dehydrogenase"/>
    <property type="match status" value="6"/>
</dbReference>
<dbReference type="PROSITE" id="PS00678">
    <property type="entry name" value="WD_REPEATS_1"/>
    <property type="match status" value="5"/>
</dbReference>
<dbReference type="Proteomes" id="UP000282597">
    <property type="component" value="Chromosome"/>
</dbReference>
<dbReference type="EMBL" id="AP018150">
    <property type="protein sequence ID" value="BBE09354.1"/>
    <property type="molecule type" value="Genomic_DNA"/>
</dbReference>
<dbReference type="InterPro" id="IPR011047">
    <property type="entry name" value="Quinoprotein_ADH-like_sf"/>
</dbReference>
<dbReference type="PANTHER" id="PTHR19848:SF8">
    <property type="entry name" value="F-BOX AND WD REPEAT DOMAIN CONTAINING 7"/>
    <property type="match status" value="1"/>
</dbReference>
<reference evidence="1 2" key="1">
    <citation type="journal article" date="2018" name="Microbes Environ.">
        <title>Comparative Genomic Insights into Endofungal Lifestyles of Two Bacterial Endosymbionts, Mycoavidus cysteinexigens and Burkholderia rhizoxinica.</title>
        <authorList>
            <person name="Sharmin D."/>
            <person name="Guo Y."/>
            <person name="Nishizawa T."/>
            <person name="Ohshima S."/>
            <person name="Sato Y."/>
            <person name="Takashima Y."/>
            <person name="Narisawa K."/>
            <person name="Ohta H."/>
        </authorList>
    </citation>
    <scope>NUCLEOTIDE SEQUENCE [LARGE SCALE GENOMIC DNA]</scope>
    <source>
        <strain evidence="1 2">B1-EB</strain>
    </source>
</reference>
<gene>
    <name evidence="1" type="ORF">MCB1EB_1193</name>
</gene>
<dbReference type="SUPFAM" id="SSF50978">
    <property type="entry name" value="WD40 repeat-like"/>
    <property type="match status" value="1"/>
</dbReference>
<sequence>MLPISSFKIPQTSNTSTRSNLLTQIDAPHEQANGEGQSIVQASENCVVSNQLYGESHTVTTNFFLTASDSNTKLIFEKLNGHAEASRYKPLAQLGTHIEDLRAAYLNVLEEVDEIRDGLTLYIPSEGQETADSKITFTLIDKVREFLSSKKKVLLLLGEAGSGKSTFNRDLTRTLWVEYQQSPAAPIPIFIALAEHTPSCKDLIESYLLEQKFSPEEIAVLRKEKRLVFILDGFDEIKDRMQAFYTQNKLDHWNNAQVIISSRPEYLGHGYRSQFQKRGQTSALQEYWISPISGDWMAAYIKNYIQHAERAEWSFERYQAALDSWPALKESIRRPFLLKMTLELLPSLTESKSTAPITRIALYDEFISRWWSRSEERLHHIELTDKEREVFKRLNEENFLAHGIKFSQDLAIGLHRAQAVVVMYSEAVDGKREDDWRKEFLGNSEKARLLRFNAPLIRQGDQYWFIHKSIQDYCVARAICGPQFNSAQPAINAVLNRFLVVDEPLILDFLAERVKQYPSFKAHLHAWIESSKNPNTPVTVGAANAITILVRAGIQFNGADLNGVRIPGADLSYGVFDSAQLQGSDLRGVNLRTSWLREANLSGAQMADVQFGEWPYLEEDSNVESCAYSPDGENYVVGLANGKIRVYWTSNWEKMHTLKGHTNVIGSVMYSPSGLQLASGSDDKTVRLWDPRSGALLHTLEGHTGWVTSMVYSPSGLQLASGSDDKTVRLWDTQIGALFRTLDGHTSRVNSVVYSLSGLQLASGSDDKTVRLWDTQNGALFRTLEGHTREIKSVLYSPSGLQLASECKGHTVLLWDPQSGALVHTLEGYTGSVKLLYSTNVSSMAYSPSGLQLALGGDDNAIRLWDSQSGALVHTLKGHTSSVNSVTYSPNGLQLASGGDDNAIRLWDSQSGALVHTLKGHTSSVSSVAYSPSGLQLASRGENLMSQADNMVRLWEVQSRVLAYALEGHTSSVNSVAYSPSGEQIASGSWDNTVQLWDAHSGALVHALEGYINVSGVVYSPSGLQLASVNGYEVQVCDLQSGALVHTLEGHRYAVTSVAYSPSGEQIASGSYDNTIRLWDAYSGELVHTLENHTGGVTSVAYSPSGLQLASGSDSETVRIWDLQSGALVYTLEGYGNRITYSPSGSHLALWGRKLDGRAVRIWDLQSGAEVRTLDGHTSSVKSVVYSPSGLQLASGSYDKTVRLWEAASGECLRIIDGFNWGFNSVGWKGKHEESYLLTGSDDGVVRQWSIKKEVEGYKVQLDWTSWHKELNVRGILVDGVKGLSEKNKRLLEQRGKPGYWDLEGDDEFSFESGGVSEIFLEGDSDGLLSKSDKLYEISSEKEGLVESDTNCYSEKLSQNASNLASMSIQESLDLNVEDINCIQSEFWADLEQGKQSGFFSSLTGNELLLSSAEPDGIWPEGELVEEEIPDAEFPSKKRAHSISSISLGINRKKGREDDSSF</sequence>
<dbReference type="InterPro" id="IPR027417">
    <property type="entry name" value="P-loop_NTPase"/>
</dbReference>
<protein>
    <submittedName>
        <fullName evidence="1">NB-ARC domain protein</fullName>
    </submittedName>
</protein>
<accession>A0A2Z6EV80</accession>
<dbReference type="InterPro" id="IPR036322">
    <property type="entry name" value="WD40_repeat_dom_sf"/>
</dbReference>
<dbReference type="CDD" id="cd00200">
    <property type="entry name" value="WD40"/>
    <property type="match status" value="2"/>
</dbReference>
<dbReference type="PRINTS" id="PR00320">
    <property type="entry name" value="GPROTEINBRPT"/>
</dbReference>
<dbReference type="Gene3D" id="3.40.50.300">
    <property type="entry name" value="P-loop containing nucleotide triphosphate hydrolases"/>
    <property type="match status" value="1"/>
</dbReference>
<dbReference type="SMART" id="SM00320">
    <property type="entry name" value="WD40"/>
    <property type="match status" value="15"/>
</dbReference>
<organism evidence="1 2">
    <name type="scientific">Mycoavidus cysteinexigens</name>
    <dbReference type="NCBI Taxonomy" id="1553431"/>
    <lineage>
        <taxon>Bacteria</taxon>
        <taxon>Pseudomonadati</taxon>
        <taxon>Pseudomonadota</taxon>
        <taxon>Betaproteobacteria</taxon>
        <taxon>Burkholderiales</taxon>
        <taxon>Burkholderiaceae</taxon>
        <taxon>Mycoavidus</taxon>
    </lineage>
</organism>
<dbReference type="InterPro" id="IPR015943">
    <property type="entry name" value="WD40/YVTN_repeat-like_dom_sf"/>
</dbReference>
<dbReference type="PANTHER" id="PTHR19848">
    <property type="entry name" value="WD40 REPEAT PROTEIN"/>
    <property type="match status" value="1"/>
</dbReference>
<keyword evidence="2" id="KW-1185">Reference proteome</keyword>
<dbReference type="InterPro" id="IPR001646">
    <property type="entry name" value="5peptide_repeat"/>
</dbReference>
<dbReference type="KEGG" id="mcys:MCB1EB_1193"/>
<name>A0A2Z6EV80_9BURK</name>